<evidence type="ECO:0000313" key="7">
    <source>
        <dbReference type="EMBL" id="POF27846.1"/>
    </source>
</evidence>
<dbReference type="UniPathway" id="UPA00125"/>
<keyword evidence="4 5" id="KW-0684">Rhamnose metabolism</keyword>
<evidence type="ECO:0000256" key="4">
    <source>
        <dbReference type="ARBA" id="ARBA00023308"/>
    </source>
</evidence>
<dbReference type="Pfam" id="PF05336">
    <property type="entry name" value="rhaM"/>
    <property type="match status" value="1"/>
</dbReference>
<dbReference type="Gene3D" id="3.30.70.100">
    <property type="match status" value="1"/>
</dbReference>
<comment type="caution">
    <text evidence="7">The sequence shown here is derived from an EMBL/GenBank/DDBJ whole genome shotgun (WGS) entry which is preliminary data.</text>
</comment>
<comment type="function">
    <text evidence="5">Involved in the anomeric conversion of L-rhamnose.</text>
</comment>
<dbReference type="HAMAP" id="MF_01663">
    <property type="entry name" value="L_rham_rotase"/>
    <property type="match status" value="1"/>
</dbReference>
<accession>A0A2S3UJG2</accession>
<evidence type="ECO:0000256" key="3">
    <source>
        <dbReference type="ARBA" id="ARBA00023277"/>
    </source>
</evidence>
<dbReference type="InterPro" id="IPR013448">
    <property type="entry name" value="L-rhamnose_mutarotase"/>
</dbReference>
<comment type="catalytic activity">
    <reaction evidence="5">
        <text>alpha-L-rhamnose = beta-L-rhamnose</text>
        <dbReference type="Rhea" id="RHEA:25584"/>
        <dbReference type="ChEBI" id="CHEBI:27586"/>
        <dbReference type="ChEBI" id="CHEBI:27907"/>
        <dbReference type="EC" id="5.1.3.32"/>
    </reaction>
</comment>
<feature type="binding site" evidence="5">
    <location>
        <position position="18"/>
    </location>
    <ligand>
        <name>substrate</name>
    </ligand>
</feature>
<dbReference type="GO" id="GO:0062192">
    <property type="term" value="F:L-rhamnose mutarotase activity"/>
    <property type="evidence" value="ECO:0007669"/>
    <property type="project" value="UniProtKB-UniRule"/>
</dbReference>
<evidence type="ECO:0000256" key="6">
    <source>
        <dbReference type="NCBIfam" id="TIGR02625"/>
    </source>
</evidence>
<dbReference type="AlphaFoldDB" id="A0A2S3UJG2"/>
<dbReference type="RefSeq" id="WP_103225463.1">
    <property type="nucleotide sequence ID" value="NZ_PPCN01000020.1"/>
</dbReference>
<evidence type="ECO:0000313" key="8">
    <source>
        <dbReference type="Proteomes" id="UP000236959"/>
    </source>
</evidence>
<reference evidence="7 8" key="1">
    <citation type="submission" date="2018-01" db="EMBL/GenBank/DDBJ databases">
        <title>Genomic Encyclopedia of Archaeal and Bacterial Type Strains, Phase II (KMG-II): from individual species to whole genera.</title>
        <authorList>
            <person name="Goeker M."/>
        </authorList>
    </citation>
    <scope>NUCLEOTIDE SEQUENCE [LARGE SCALE GENOMIC DNA]</scope>
    <source>
        <strain evidence="7 8">DSM 17023</strain>
    </source>
</reference>
<dbReference type="InterPro" id="IPR011008">
    <property type="entry name" value="Dimeric_a/b-barrel"/>
</dbReference>
<gene>
    <name evidence="5" type="primary">rhaM</name>
    <name evidence="7" type="ORF">CLV41_1206</name>
</gene>
<keyword evidence="3 5" id="KW-0119">Carbohydrate metabolism</keyword>
<dbReference type="SUPFAM" id="SSF54909">
    <property type="entry name" value="Dimeric alpha+beta barrel"/>
    <property type="match status" value="1"/>
</dbReference>
<dbReference type="EC" id="5.1.3.32" evidence="5 6"/>
<dbReference type="GO" id="GO:0005737">
    <property type="term" value="C:cytoplasm"/>
    <property type="evidence" value="ECO:0007669"/>
    <property type="project" value="UniProtKB-SubCell"/>
</dbReference>
<evidence type="ECO:0000256" key="5">
    <source>
        <dbReference type="HAMAP-Rule" id="MF_01663"/>
    </source>
</evidence>
<comment type="pathway">
    <text evidence="5">Carbohydrate metabolism; L-rhamnose metabolism.</text>
</comment>
<dbReference type="NCBIfam" id="TIGR02625">
    <property type="entry name" value="YiiL_rotase"/>
    <property type="match status" value="1"/>
</dbReference>
<comment type="similarity">
    <text evidence="5">Belongs to the rhamnose mutarotase family.</text>
</comment>
<comment type="subunit">
    <text evidence="5">Homodimer.</text>
</comment>
<dbReference type="EMBL" id="PPCN01000020">
    <property type="protein sequence ID" value="POF27846.1"/>
    <property type="molecule type" value="Genomic_DNA"/>
</dbReference>
<dbReference type="InterPro" id="IPR008000">
    <property type="entry name" value="Rham/fucose_mutarotase"/>
</dbReference>
<comment type="subcellular location">
    <subcellularLocation>
        <location evidence="5">Cytoplasm</location>
    </subcellularLocation>
</comment>
<evidence type="ECO:0000256" key="2">
    <source>
        <dbReference type="ARBA" id="ARBA00023235"/>
    </source>
</evidence>
<organism evidence="7 8">
    <name type="scientific">Roseibium marinum</name>
    <dbReference type="NCBI Taxonomy" id="281252"/>
    <lineage>
        <taxon>Bacteria</taxon>
        <taxon>Pseudomonadati</taxon>
        <taxon>Pseudomonadota</taxon>
        <taxon>Alphaproteobacteria</taxon>
        <taxon>Hyphomicrobiales</taxon>
        <taxon>Stappiaceae</taxon>
        <taxon>Roseibium</taxon>
    </lineage>
</organism>
<feature type="active site" description="Proton donor" evidence="5">
    <location>
        <position position="22"/>
    </location>
</feature>
<keyword evidence="1 5" id="KW-0963">Cytoplasm</keyword>
<dbReference type="PANTHER" id="PTHR34389">
    <property type="entry name" value="L-RHAMNOSE MUTAROTASE"/>
    <property type="match status" value="1"/>
</dbReference>
<feature type="binding site" evidence="5">
    <location>
        <position position="41"/>
    </location>
    <ligand>
        <name>substrate</name>
    </ligand>
</feature>
<keyword evidence="2 5" id="KW-0413">Isomerase</keyword>
<evidence type="ECO:0000256" key="1">
    <source>
        <dbReference type="ARBA" id="ARBA00022490"/>
    </source>
</evidence>
<dbReference type="PANTHER" id="PTHR34389:SF2">
    <property type="entry name" value="L-RHAMNOSE MUTAROTASE"/>
    <property type="match status" value="1"/>
</dbReference>
<proteinExistence type="inferred from homology"/>
<sequence length="104" mass="12251">MEKVAFRMQLHPGMEAEYKRRHDEIWPELVALLKDAGISDYSIHLDRETNILFAVLWRQDGHTMDDLSSHPIMRRWWAHMADLMVVKPDNEPVAAPLETVFHMD</sequence>
<dbReference type="OrthoDB" id="9799608at2"/>
<keyword evidence="8" id="KW-1185">Reference proteome</keyword>
<dbReference type="GO" id="GO:0019301">
    <property type="term" value="P:rhamnose catabolic process"/>
    <property type="evidence" value="ECO:0007669"/>
    <property type="project" value="UniProtKB-UniRule"/>
</dbReference>
<protein>
    <recommendedName>
        <fullName evidence="5 6">L-rhamnose mutarotase</fullName>
        <ecNumber evidence="5 6">5.1.3.32</ecNumber>
    </recommendedName>
    <alternativeName>
        <fullName evidence="5">Rhamnose 1-epimerase</fullName>
    </alternativeName>
    <alternativeName>
        <fullName evidence="5">Type-3 mutarotase</fullName>
    </alternativeName>
</protein>
<feature type="binding site" evidence="5">
    <location>
        <begin position="76"/>
        <end position="77"/>
    </location>
    <ligand>
        <name>substrate</name>
    </ligand>
</feature>
<name>A0A2S3UJG2_9HYPH</name>
<dbReference type="Proteomes" id="UP000236959">
    <property type="component" value="Unassembled WGS sequence"/>
</dbReference>